<name>A0A1B8AWY9_FUSPO</name>
<protein>
    <submittedName>
        <fullName evidence="2">Uncharacterized protein</fullName>
    </submittedName>
</protein>
<sequence length="232" mass="25935">MANRSKISTMYWEANCLPPTIIPPSQISDKPSSSGQTVSLTTDALDQIKEQIKELMDLDEAPPDQKQELPQQFADREYKEPMMYPSEWKLFYSNGAEAQIRNREGAAPDALPGRYRSPRRHPNDSSQTTASQTAASQTVASCACNTTEPSPSEPNPKKQATKPSQGFSLANRARVKIWGPNKGDQALYPRYDSDSLLRQTGDQLDILDQAHDKLKKSYGEFERAIKSAKEKK</sequence>
<comment type="caution">
    <text evidence="2">The sequence shown here is derived from an EMBL/GenBank/DDBJ whole genome shotgun (WGS) entry which is preliminary data.</text>
</comment>
<keyword evidence="3" id="KW-1185">Reference proteome</keyword>
<gene>
    <name evidence="2" type="ORF">FPOA_05544</name>
</gene>
<dbReference type="Proteomes" id="UP000091967">
    <property type="component" value="Unassembled WGS sequence"/>
</dbReference>
<proteinExistence type="predicted"/>
<evidence type="ECO:0000313" key="3">
    <source>
        <dbReference type="Proteomes" id="UP000091967"/>
    </source>
</evidence>
<reference evidence="2 3" key="1">
    <citation type="submission" date="2016-06" db="EMBL/GenBank/DDBJ databases">
        <title>Living apart together: crosstalk between the core and supernumerary genomes in a fungal plant pathogen.</title>
        <authorList>
            <person name="Vanheule A."/>
            <person name="Audenaert K."/>
            <person name="Warris S."/>
            <person name="Van De Geest H."/>
            <person name="Schijlen E."/>
            <person name="Hofte M."/>
            <person name="De Saeger S."/>
            <person name="Haesaert G."/>
            <person name="Waalwijk C."/>
            <person name="Van Der Lee T."/>
        </authorList>
    </citation>
    <scope>NUCLEOTIDE SEQUENCE [LARGE SCALE GENOMIC DNA]</scope>
    <source>
        <strain evidence="2 3">2516</strain>
    </source>
</reference>
<evidence type="ECO:0000256" key="1">
    <source>
        <dbReference type="SAM" id="MobiDB-lite"/>
    </source>
</evidence>
<feature type="region of interest" description="Disordered" evidence="1">
    <location>
        <begin position="57"/>
        <end position="78"/>
    </location>
</feature>
<organism evidence="2 3">
    <name type="scientific">Fusarium poae</name>
    <dbReference type="NCBI Taxonomy" id="36050"/>
    <lineage>
        <taxon>Eukaryota</taxon>
        <taxon>Fungi</taxon>
        <taxon>Dikarya</taxon>
        <taxon>Ascomycota</taxon>
        <taxon>Pezizomycotina</taxon>
        <taxon>Sordariomycetes</taxon>
        <taxon>Hypocreomycetidae</taxon>
        <taxon>Hypocreales</taxon>
        <taxon>Nectriaceae</taxon>
        <taxon>Fusarium</taxon>
    </lineage>
</organism>
<feature type="compositionally biased region" description="Low complexity" evidence="1">
    <location>
        <begin position="125"/>
        <end position="141"/>
    </location>
</feature>
<dbReference type="EMBL" id="LYXU01000002">
    <property type="protein sequence ID" value="OBS25008.1"/>
    <property type="molecule type" value="Genomic_DNA"/>
</dbReference>
<accession>A0A1B8AWY9</accession>
<dbReference type="OMA" id="LYWEATC"/>
<dbReference type="AlphaFoldDB" id="A0A1B8AWY9"/>
<evidence type="ECO:0000313" key="2">
    <source>
        <dbReference type="EMBL" id="OBS25008.1"/>
    </source>
</evidence>
<feature type="region of interest" description="Disordered" evidence="1">
    <location>
        <begin position="104"/>
        <end position="169"/>
    </location>
</feature>